<protein>
    <submittedName>
        <fullName evidence="2">Uncharacterized protein</fullName>
    </submittedName>
</protein>
<dbReference type="OrthoDB" id="4152598at2759"/>
<dbReference type="VEuPathDB" id="FungiDB:CLCR_00199"/>
<dbReference type="AlphaFoldDB" id="A0A1C1D089"/>
<evidence type="ECO:0000313" key="2">
    <source>
        <dbReference type="EMBL" id="OCT54148.1"/>
    </source>
</evidence>
<evidence type="ECO:0000313" key="3">
    <source>
        <dbReference type="Proteomes" id="UP000094526"/>
    </source>
</evidence>
<dbReference type="VEuPathDB" id="FungiDB:G647_02546"/>
<gene>
    <name evidence="2" type="ORF">CLCR_00199</name>
</gene>
<feature type="region of interest" description="Disordered" evidence="1">
    <location>
        <begin position="1"/>
        <end position="24"/>
    </location>
</feature>
<organism evidence="2 3">
    <name type="scientific">Cladophialophora carrionii</name>
    <dbReference type="NCBI Taxonomy" id="86049"/>
    <lineage>
        <taxon>Eukaryota</taxon>
        <taxon>Fungi</taxon>
        <taxon>Dikarya</taxon>
        <taxon>Ascomycota</taxon>
        <taxon>Pezizomycotina</taxon>
        <taxon>Eurotiomycetes</taxon>
        <taxon>Chaetothyriomycetidae</taxon>
        <taxon>Chaetothyriales</taxon>
        <taxon>Herpotrichiellaceae</taxon>
        <taxon>Cladophialophora</taxon>
    </lineage>
</organism>
<dbReference type="Proteomes" id="UP000094526">
    <property type="component" value="Unassembled WGS sequence"/>
</dbReference>
<proteinExistence type="predicted"/>
<evidence type="ECO:0000256" key="1">
    <source>
        <dbReference type="SAM" id="MobiDB-lite"/>
    </source>
</evidence>
<name>A0A1C1D089_9EURO</name>
<accession>A0A1C1D089</accession>
<sequence length="276" mass="30571">MASATPPPSTSLIEPPESSDDEPTIHPHLQRYIASLTDSHINYMRFFSALLIPKNAQPQFFLDIKHFREQATIIYLLYPGTSEAYREVSRRFVGSRFAHPWCRVQSDFGSGWHRANWVGGNGRPNEKVKKEEERLHRLLVPIWIAMRRRMFPGEEIIREWAESEDEKAAAAAAEKEQARLKDEEIASQSNPHVLAPSPSLSSGADTMVYPELGFATGSRKASSAAASTSSSALAASQPSGPGAEAASKLFLGVAVTGFIMSDKRVKKYVKKKLSKK</sequence>
<reference evidence="3" key="1">
    <citation type="submission" date="2015-07" db="EMBL/GenBank/DDBJ databases">
        <authorList>
            <person name="Teixeira M.M."/>
            <person name="Souza R.C."/>
            <person name="Almeida L.G."/>
            <person name="Vicente V.A."/>
            <person name="de Hoog S."/>
            <person name="Bocca A.L."/>
            <person name="de Almeida S.R."/>
            <person name="Vasconcelos A.T."/>
            <person name="Felipe M.S."/>
        </authorList>
    </citation>
    <scope>NUCLEOTIDE SEQUENCE [LARGE SCALE GENOMIC DNA]</scope>
    <source>
        <strain evidence="3">KSF</strain>
    </source>
</reference>
<comment type="caution">
    <text evidence="2">The sequence shown here is derived from an EMBL/GenBank/DDBJ whole genome shotgun (WGS) entry which is preliminary data.</text>
</comment>
<dbReference type="EMBL" id="LGRB01000006">
    <property type="protein sequence ID" value="OCT54148.1"/>
    <property type="molecule type" value="Genomic_DNA"/>
</dbReference>
<keyword evidence="3" id="KW-1185">Reference proteome</keyword>